<dbReference type="AlphaFoldDB" id="A0A1G9EML5"/>
<dbReference type="Proteomes" id="UP000199053">
    <property type="component" value="Unassembled WGS sequence"/>
</dbReference>
<reference evidence="2" key="1">
    <citation type="submission" date="2016-10" db="EMBL/GenBank/DDBJ databases">
        <authorList>
            <person name="Varghese N."/>
            <person name="Submissions S."/>
        </authorList>
    </citation>
    <scope>NUCLEOTIDE SEQUENCE [LARGE SCALE GENOMIC DNA]</scope>
    <source>
        <strain evidence="2">DSM 16995</strain>
    </source>
</reference>
<organism evidence="1 2">
    <name type="scientific">Maridesulfovibrio ferrireducens</name>
    <dbReference type="NCBI Taxonomy" id="246191"/>
    <lineage>
        <taxon>Bacteria</taxon>
        <taxon>Pseudomonadati</taxon>
        <taxon>Thermodesulfobacteriota</taxon>
        <taxon>Desulfovibrionia</taxon>
        <taxon>Desulfovibrionales</taxon>
        <taxon>Desulfovibrionaceae</taxon>
        <taxon>Maridesulfovibrio</taxon>
    </lineage>
</organism>
<keyword evidence="2" id="KW-1185">Reference proteome</keyword>
<dbReference type="RefSeq" id="WP_092159233.1">
    <property type="nucleotide sequence ID" value="NZ_FNGA01000002.1"/>
</dbReference>
<evidence type="ECO:0000313" key="2">
    <source>
        <dbReference type="Proteomes" id="UP000199053"/>
    </source>
</evidence>
<sequence length="216" mass="24730">MTDISSLLECPWCGAFEDKHLHLLKKDISINHYNSTKYYVQCLNCAAQGPSAATKEEAINFWGTLERGCEGEGKNYLQEFLQLGSVLFSTTYMDIFDFSQDENTQEISKVEKFYSATAQEYDHLFSNIAIEKEAKYFCKKLSYLIDHGAGDFSENYPSYPLRWKKNLPRVPDLLELLKKAKIDLNESELASDIGEVLSQFEEAQKSLNDSERLENA</sequence>
<gene>
    <name evidence="1" type="ORF">SAMN05660337_1181</name>
</gene>
<evidence type="ECO:0008006" key="3">
    <source>
        <dbReference type="Google" id="ProtNLM"/>
    </source>
</evidence>
<dbReference type="STRING" id="246191.SAMN05660337_1181"/>
<name>A0A1G9EML5_9BACT</name>
<evidence type="ECO:0000313" key="1">
    <source>
        <dbReference type="EMBL" id="SDK77255.1"/>
    </source>
</evidence>
<dbReference type="EMBL" id="FNGA01000002">
    <property type="protein sequence ID" value="SDK77255.1"/>
    <property type="molecule type" value="Genomic_DNA"/>
</dbReference>
<protein>
    <recommendedName>
        <fullName evidence="3">Restriction alleviation protein Lar</fullName>
    </recommendedName>
</protein>
<dbReference type="OrthoDB" id="582803at2"/>
<accession>A0A1G9EML5</accession>
<proteinExistence type="predicted"/>